<sequence>VLNESFYLETQAKVQEQHVTKRSSDLDGNVKISEICYYSVDSKCDYESLGCCRLHANKHFHWQVSQDKKDWINLCLQLSDSLEQLYCQPENDTGILPAIDSNSNKKLICLFDRNPWRVIFHKMILTSPTREPLHLRRLCTEYMYGKQNSSNTFVWYFKGDKNTWTPYGRTKSSGGIQIDSEYIEKLYQQKFTIITFDNSVYNYTINFEEMTQINLKTKTKRAIVRRPKQHYLYENRSLNHYENLSLNHWAPMPNNNKKGFIRVDILSGSNEYQKVIGIINGGISNIEKIERIQNKFLWRALENKINEMTEVYDGTVARVNIQQLFHGTSINVIDAICAENFDPRLHGTATGQNFGQGAYFSPYSKVSDHYCKMDDLGNSYMFIARVAVGNTIQGNKQMARPPINPTTGRPYDSTVDNENNIKVIVKYDKQEFYPEYLITFQGSNQGCNCANCMIQKGGRKRKRGNSRKN</sequence>
<evidence type="ECO:0000313" key="8">
    <source>
        <dbReference type="Proteomes" id="UP001497623"/>
    </source>
</evidence>
<dbReference type="EMBL" id="CAXKWB010013866">
    <property type="protein sequence ID" value="CAL4108850.1"/>
    <property type="molecule type" value="Genomic_DNA"/>
</dbReference>
<accession>A0AAV2R2A3</accession>
<dbReference type="PROSITE" id="PS50918">
    <property type="entry name" value="WWE"/>
    <property type="match status" value="1"/>
</dbReference>
<proteinExistence type="inferred from homology"/>
<comment type="subcellular location">
    <subcellularLocation>
        <location evidence="1">Nucleus</location>
    </subcellularLocation>
</comment>
<feature type="domain" description="PARP catalytic" evidence="6">
    <location>
        <begin position="243"/>
        <end position="464"/>
    </location>
</feature>
<name>A0AAV2R2A3_MEGNR</name>
<protein>
    <recommendedName>
        <fullName evidence="4">Poly [ADP-ribose] polymerase</fullName>
        <shortName evidence="4">PARP</shortName>
        <ecNumber evidence="4">2.4.2.-</ecNumber>
    </recommendedName>
</protein>
<dbReference type="GO" id="GO:0008270">
    <property type="term" value="F:zinc ion binding"/>
    <property type="evidence" value="ECO:0007669"/>
    <property type="project" value="InterPro"/>
</dbReference>
<keyword evidence="4" id="KW-0328">Glycosyltransferase</keyword>
<dbReference type="PANTHER" id="PTHR45740:SF2">
    <property type="entry name" value="POLY [ADP-RIBOSE] POLYMERASE"/>
    <property type="match status" value="1"/>
</dbReference>
<evidence type="ECO:0000256" key="4">
    <source>
        <dbReference type="RuleBase" id="RU362114"/>
    </source>
</evidence>
<dbReference type="InterPro" id="IPR051712">
    <property type="entry name" value="ARTD-AVP"/>
</dbReference>
<evidence type="ECO:0000256" key="2">
    <source>
        <dbReference type="ARBA" id="ARBA00023242"/>
    </source>
</evidence>
<evidence type="ECO:0000313" key="7">
    <source>
        <dbReference type="EMBL" id="CAL4108850.1"/>
    </source>
</evidence>
<dbReference type="Gene3D" id="3.90.228.10">
    <property type="match status" value="1"/>
</dbReference>
<dbReference type="GO" id="GO:1990404">
    <property type="term" value="F:NAD+-protein mono-ADP-ribosyltransferase activity"/>
    <property type="evidence" value="ECO:0007669"/>
    <property type="project" value="TreeGrafter"/>
</dbReference>
<comment type="similarity">
    <text evidence="3">Belongs to the ARTD/PARP family.</text>
</comment>
<evidence type="ECO:0000256" key="3">
    <source>
        <dbReference type="ARBA" id="ARBA00024347"/>
    </source>
</evidence>
<keyword evidence="8" id="KW-1185">Reference proteome</keyword>
<dbReference type="GO" id="GO:0005634">
    <property type="term" value="C:nucleus"/>
    <property type="evidence" value="ECO:0007669"/>
    <property type="project" value="UniProtKB-SubCell"/>
</dbReference>
<dbReference type="Pfam" id="PF00644">
    <property type="entry name" value="PARP"/>
    <property type="match status" value="1"/>
</dbReference>
<dbReference type="Pfam" id="PF02825">
    <property type="entry name" value="WWE"/>
    <property type="match status" value="1"/>
</dbReference>
<dbReference type="PANTHER" id="PTHR45740">
    <property type="entry name" value="POLY [ADP-RIBOSE] POLYMERASE"/>
    <property type="match status" value="1"/>
</dbReference>
<dbReference type="PROSITE" id="PS51059">
    <property type="entry name" value="PARP_CATALYTIC"/>
    <property type="match status" value="1"/>
</dbReference>
<evidence type="ECO:0000256" key="1">
    <source>
        <dbReference type="ARBA" id="ARBA00004123"/>
    </source>
</evidence>
<evidence type="ECO:0000259" key="6">
    <source>
        <dbReference type="PROSITE" id="PS51059"/>
    </source>
</evidence>
<comment type="caution">
    <text evidence="7">The sequence shown here is derived from an EMBL/GenBank/DDBJ whole genome shotgun (WGS) entry which is preliminary data.</text>
</comment>
<dbReference type="InterPro" id="IPR012317">
    <property type="entry name" value="Poly(ADP-ribose)pol_cat_dom"/>
</dbReference>
<feature type="domain" description="WWE" evidence="5">
    <location>
        <begin position="141"/>
        <end position="225"/>
    </location>
</feature>
<feature type="non-terminal residue" evidence="7">
    <location>
        <position position="1"/>
    </location>
</feature>
<evidence type="ECO:0000259" key="5">
    <source>
        <dbReference type="PROSITE" id="PS50918"/>
    </source>
</evidence>
<keyword evidence="4" id="KW-0808">Transferase</keyword>
<dbReference type="InterPro" id="IPR004170">
    <property type="entry name" value="WWE_dom"/>
</dbReference>
<gene>
    <name evidence="7" type="ORF">MNOR_LOCUS18989</name>
</gene>
<organism evidence="7 8">
    <name type="scientific">Meganyctiphanes norvegica</name>
    <name type="common">Northern krill</name>
    <name type="synonym">Thysanopoda norvegica</name>
    <dbReference type="NCBI Taxonomy" id="48144"/>
    <lineage>
        <taxon>Eukaryota</taxon>
        <taxon>Metazoa</taxon>
        <taxon>Ecdysozoa</taxon>
        <taxon>Arthropoda</taxon>
        <taxon>Crustacea</taxon>
        <taxon>Multicrustacea</taxon>
        <taxon>Malacostraca</taxon>
        <taxon>Eumalacostraca</taxon>
        <taxon>Eucarida</taxon>
        <taxon>Euphausiacea</taxon>
        <taxon>Euphausiidae</taxon>
        <taxon>Meganyctiphanes</taxon>
    </lineage>
</organism>
<dbReference type="AlphaFoldDB" id="A0AAV2R2A3"/>
<keyword evidence="2" id="KW-0539">Nucleus</keyword>
<dbReference type="SMART" id="SM00678">
    <property type="entry name" value="WWE"/>
    <property type="match status" value="1"/>
</dbReference>
<dbReference type="GO" id="GO:0003950">
    <property type="term" value="F:NAD+ poly-ADP-ribosyltransferase activity"/>
    <property type="evidence" value="ECO:0007669"/>
    <property type="project" value="UniProtKB-UniRule"/>
</dbReference>
<dbReference type="Proteomes" id="UP001497623">
    <property type="component" value="Unassembled WGS sequence"/>
</dbReference>
<dbReference type="SUPFAM" id="SSF56399">
    <property type="entry name" value="ADP-ribosylation"/>
    <property type="match status" value="1"/>
</dbReference>
<dbReference type="InterPro" id="IPR018123">
    <property type="entry name" value="WWE-dom_subgr"/>
</dbReference>
<reference evidence="7 8" key="1">
    <citation type="submission" date="2024-05" db="EMBL/GenBank/DDBJ databases">
        <authorList>
            <person name="Wallberg A."/>
        </authorList>
    </citation>
    <scope>NUCLEOTIDE SEQUENCE [LARGE SCALE GENOMIC DNA]</scope>
</reference>
<keyword evidence="4" id="KW-0520">NAD</keyword>
<dbReference type="SUPFAM" id="SSF117839">
    <property type="entry name" value="WWE domain"/>
    <property type="match status" value="1"/>
</dbReference>
<dbReference type="Gene3D" id="3.30.720.50">
    <property type="match status" value="1"/>
</dbReference>
<dbReference type="EC" id="2.4.2.-" evidence="4"/>
<dbReference type="InterPro" id="IPR037197">
    <property type="entry name" value="WWE_dom_sf"/>
</dbReference>